<dbReference type="Pfam" id="PF13360">
    <property type="entry name" value="PQQ_2"/>
    <property type="match status" value="2"/>
</dbReference>
<accession>A0A1G9RFP9</accession>
<dbReference type="InterPro" id="IPR002372">
    <property type="entry name" value="PQQ_rpt_dom"/>
</dbReference>
<keyword evidence="4" id="KW-1133">Transmembrane helix</keyword>
<evidence type="ECO:0000313" key="7">
    <source>
        <dbReference type="EMBL" id="SDM22078.1"/>
    </source>
</evidence>
<dbReference type="Gene3D" id="2.130.10.10">
    <property type="entry name" value="YVTN repeat-like/Quinoprotein amine dehydrogenase"/>
    <property type="match status" value="2"/>
</dbReference>
<gene>
    <name evidence="7" type="ORF">SAMN04487949_1322</name>
</gene>
<evidence type="ECO:0000256" key="2">
    <source>
        <dbReference type="ARBA" id="ARBA00022692"/>
    </source>
</evidence>
<evidence type="ECO:0000256" key="4">
    <source>
        <dbReference type="ARBA" id="ARBA00022989"/>
    </source>
</evidence>
<evidence type="ECO:0000256" key="1">
    <source>
        <dbReference type="ARBA" id="ARBA00004167"/>
    </source>
</evidence>
<dbReference type="InterPro" id="IPR015943">
    <property type="entry name" value="WD40/YVTN_repeat-like_dom_sf"/>
</dbReference>
<feature type="domain" description="Pyrrolo-quinoline quinone repeat" evidence="6">
    <location>
        <begin position="45"/>
        <end position="147"/>
    </location>
</feature>
<dbReference type="InterPro" id="IPR028994">
    <property type="entry name" value="Integrin_alpha_N"/>
</dbReference>
<comment type="subcellular location">
    <subcellularLocation>
        <location evidence="1">Membrane</location>
        <topology evidence="1">Single-pass membrane protein</topology>
    </subcellularLocation>
</comment>
<evidence type="ECO:0000256" key="5">
    <source>
        <dbReference type="ARBA" id="ARBA00023136"/>
    </source>
</evidence>
<keyword evidence="3" id="KW-0732">Signal</keyword>
<organism evidence="7 8">
    <name type="scientific">Halogranum gelatinilyticum</name>
    <dbReference type="NCBI Taxonomy" id="660521"/>
    <lineage>
        <taxon>Archaea</taxon>
        <taxon>Methanobacteriati</taxon>
        <taxon>Methanobacteriota</taxon>
        <taxon>Stenosarchaea group</taxon>
        <taxon>Halobacteria</taxon>
        <taxon>Halobacteriales</taxon>
        <taxon>Haloferacaceae</taxon>
    </lineage>
</organism>
<dbReference type="Proteomes" id="UP000199451">
    <property type="component" value="Unassembled WGS sequence"/>
</dbReference>
<dbReference type="InterPro" id="IPR045232">
    <property type="entry name" value="FAM234"/>
</dbReference>
<evidence type="ECO:0000256" key="3">
    <source>
        <dbReference type="ARBA" id="ARBA00022729"/>
    </source>
</evidence>
<name>A0A1G9RFP9_9EURY</name>
<dbReference type="GO" id="GO:0016020">
    <property type="term" value="C:membrane"/>
    <property type="evidence" value="ECO:0007669"/>
    <property type="project" value="UniProtKB-SubCell"/>
</dbReference>
<dbReference type="Gene3D" id="2.40.10.480">
    <property type="match status" value="1"/>
</dbReference>
<reference evidence="8" key="1">
    <citation type="submission" date="2016-10" db="EMBL/GenBank/DDBJ databases">
        <authorList>
            <person name="Varghese N."/>
            <person name="Submissions S."/>
        </authorList>
    </citation>
    <scope>NUCLEOTIDE SEQUENCE [LARGE SCALE GENOMIC DNA]</scope>
    <source>
        <strain evidence="8">CGMCC 1.10119</strain>
    </source>
</reference>
<evidence type="ECO:0000259" key="6">
    <source>
        <dbReference type="Pfam" id="PF13360"/>
    </source>
</evidence>
<dbReference type="OrthoDB" id="221432at2157"/>
<dbReference type="EMBL" id="FNHL01000001">
    <property type="protein sequence ID" value="SDM22078.1"/>
    <property type="molecule type" value="Genomic_DNA"/>
</dbReference>
<dbReference type="AlphaFoldDB" id="A0A1G9RFP9"/>
<dbReference type="InterPro" id="IPR018391">
    <property type="entry name" value="PQQ_b-propeller_rpt"/>
</dbReference>
<dbReference type="SUPFAM" id="SSF69318">
    <property type="entry name" value="Integrin alpha N-terminal domain"/>
    <property type="match status" value="1"/>
</dbReference>
<dbReference type="SMART" id="SM00564">
    <property type="entry name" value="PQQ"/>
    <property type="match status" value="6"/>
</dbReference>
<sequence length="403" mass="42036">MRLVTVAVGVLLLGSLLGVAYLGVGDGGAELSEEWVSDTERNVRANHHSVAVADGRVYAPVSAESRSTGCALVALDASDGSTDWSYGVAAANCTIHAVADPTVADYDADETNEVLAATTENELAAFVPETGEKEFAKELTKYGYTKPLVADLAPAEGRELIVADSGGVVFVVDSAGETVWSHDLDAFVWAQPAVADFDADGDPELVVAGDDGNVTLFDADGAVEWQRNVGGSITWGTTGDIDNDAARETVVATSRGDVVALDGSGSEEWRLNVGRFAAVEAVADTDDDGRQELYVTARDGALRRVDAATGEVVWATDLTAESVQMMPPPVVGDVDGDGDPELVVAGNDGTVSVVSPEGEVRATYSRDVPVFARPTLADLDGDGDDEALVMYADGRVVALDYDE</sequence>
<dbReference type="RefSeq" id="WP_089695301.1">
    <property type="nucleotide sequence ID" value="NZ_FNHL01000001.1"/>
</dbReference>
<dbReference type="STRING" id="660521.SAMN04487949_1322"/>
<evidence type="ECO:0000313" key="8">
    <source>
        <dbReference type="Proteomes" id="UP000199451"/>
    </source>
</evidence>
<keyword evidence="5" id="KW-0472">Membrane</keyword>
<dbReference type="PANTHER" id="PTHR21419">
    <property type="match status" value="1"/>
</dbReference>
<proteinExistence type="predicted"/>
<feature type="domain" description="Pyrrolo-quinoline quinone repeat" evidence="6">
    <location>
        <begin position="151"/>
        <end position="275"/>
    </location>
</feature>
<dbReference type="PANTHER" id="PTHR21419:SF23">
    <property type="entry name" value="PROTEIN DEFECTIVE IN EXINE FORMATION 1"/>
    <property type="match status" value="1"/>
</dbReference>
<keyword evidence="2" id="KW-0812">Transmembrane</keyword>
<dbReference type="Pfam" id="PF13517">
    <property type="entry name" value="FG-GAP_3"/>
    <property type="match status" value="1"/>
</dbReference>
<dbReference type="InterPro" id="IPR013517">
    <property type="entry name" value="FG-GAP"/>
</dbReference>
<protein>
    <submittedName>
        <fullName evidence="7">Outer membrane protein assembly factor BamB, contains PQQ-like beta-propeller repeat</fullName>
    </submittedName>
</protein>
<keyword evidence="8" id="KW-1185">Reference proteome</keyword>